<evidence type="ECO:0000313" key="2">
    <source>
        <dbReference type="EMBL" id="KAF6135785.1"/>
    </source>
</evidence>
<sequence length="277" mass="30365">MSLTIAGTIGIFGCKLSILVDMLATKRAEVGTKVGVYMITSLGVAYLLILKLPSREIARYYDINEILMEEENITSTFKVRASEVAVLDPCAETSTVEQGAKVKLPFWLAQYLCSKEVVTIDVPPCFDKKTRKEVQADVACMDLRSCCHTFMSWDVRLCQLIKDCALTICYFVSKAGDSFCSGPCISIPLDDYQASVVQDTSTLPIPEDLKYTTRKMGSCHGWLLLGSCSAGIGVVNAARKTMARMSGNNEYALESAKSQFWVVDANILGILVKNANC</sequence>
<dbReference type="PANTHER" id="PTHR22768:SF0">
    <property type="entry name" value="DNA REPLICATION COMPLEX GINS PROTEIN PSF3"/>
    <property type="match status" value="1"/>
</dbReference>
<dbReference type="SUPFAM" id="SSF158573">
    <property type="entry name" value="GINS helical bundle-like"/>
    <property type="match status" value="1"/>
</dbReference>
<dbReference type="OrthoDB" id="10251744at2759"/>
<evidence type="ECO:0000259" key="1">
    <source>
        <dbReference type="Pfam" id="PF22466"/>
    </source>
</evidence>
<dbReference type="GO" id="GO:1902975">
    <property type="term" value="P:mitotic DNA replication initiation"/>
    <property type="evidence" value="ECO:0007669"/>
    <property type="project" value="TreeGrafter"/>
</dbReference>
<protein>
    <recommendedName>
        <fullName evidence="1">DNA replication complex GINS protein PSF3 N-terminal domain-containing protein</fullName>
    </recommendedName>
</protein>
<dbReference type="InterPro" id="IPR036224">
    <property type="entry name" value="GINS_bundle-like_dom_sf"/>
</dbReference>
<dbReference type="GO" id="GO:0000811">
    <property type="term" value="C:GINS complex"/>
    <property type="evidence" value="ECO:0007669"/>
    <property type="project" value="TreeGrafter"/>
</dbReference>
<dbReference type="Gene3D" id="1.20.58.2050">
    <property type="match status" value="1"/>
</dbReference>
<proteinExistence type="predicted"/>
<evidence type="ECO:0000313" key="3">
    <source>
        <dbReference type="Proteomes" id="UP000541444"/>
    </source>
</evidence>
<dbReference type="Pfam" id="PF22466">
    <property type="entry name" value="PSF3_N"/>
    <property type="match status" value="1"/>
</dbReference>
<feature type="domain" description="DNA replication complex GINS protein PSF3 N-terminal" evidence="1">
    <location>
        <begin position="61"/>
        <end position="113"/>
    </location>
</feature>
<reference evidence="2 3" key="1">
    <citation type="journal article" date="2020" name="IScience">
        <title>Genome Sequencing of the Endangered Kingdonia uniflora (Circaeasteraceae, Ranunculales) Reveals Potential Mechanisms of Evolutionary Specialization.</title>
        <authorList>
            <person name="Sun Y."/>
            <person name="Deng T."/>
            <person name="Zhang A."/>
            <person name="Moore M.J."/>
            <person name="Landis J.B."/>
            <person name="Lin N."/>
            <person name="Zhang H."/>
            <person name="Zhang X."/>
            <person name="Huang J."/>
            <person name="Zhang X."/>
            <person name="Sun H."/>
            <person name="Wang H."/>
        </authorList>
    </citation>
    <scope>NUCLEOTIDE SEQUENCE [LARGE SCALE GENOMIC DNA]</scope>
    <source>
        <strain evidence="2">TB1705</strain>
        <tissue evidence="2">Leaf</tissue>
    </source>
</reference>
<dbReference type="PANTHER" id="PTHR22768">
    <property type="entry name" value="DNA REPLICATION COMPLEX GINS PROTEIN PSF3"/>
    <property type="match status" value="1"/>
</dbReference>
<name>A0A7J7KZI4_9MAGN</name>
<dbReference type="Proteomes" id="UP000541444">
    <property type="component" value="Unassembled WGS sequence"/>
</dbReference>
<dbReference type="EMBL" id="JACGCM010002779">
    <property type="protein sequence ID" value="KAF6135785.1"/>
    <property type="molecule type" value="Genomic_DNA"/>
</dbReference>
<dbReference type="CDD" id="cd21693">
    <property type="entry name" value="GINS_B_Psf3"/>
    <property type="match status" value="1"/>
</dbReference>
<gene>
    <name evidence="2" type="ORF">GIB67_028641</name>
</gene>
<organism evidence="2 3">
    <name type="scientific">Kingdonia uniflora</name>
    <dbReference type="NCBI Taxonomy" id="39325"/>
    <lineage>
        <taxon>Eukaryota</taxon>
        <taxon>Viridiplantae</taxon>
        <taxon>Streptophyta</taxon>
        <taxon>Embryophyta</taxon>
        <taxon>Tracheophyta</taxon>
        <taxon>Spermatophyta</taxon>
        <taxon>Magnoliopsida</taxon>
        <taxon>Ranunculales</taxon>
        <taxon>Circaeasteraceae</taxon>
        <taxon>Kingdonia</taxon>
    </lineage>
</organism>
<dbReference type="InterPro" id="IPR010492">
    <property type="entry name" value="GINS_Psf3"/>
</dbReference>
<comment type="caution">
    <text evidence="2">The sequence shown here is derived from an EMBL/GenBank/DDBJ whole genome shotgun (WGS) entry which is preliminary data.</text>
</comment>
<dbReference type="InterPro" id="IPR055221">
    <property type="entry name" value="PSF3_N"/>
</dbReference>
<dbReference type="AlphaFoldDB" id="A0A7J7KZI4"/>
<dbReference type="InterPro" id="IPR038437">
    <property type="entry name" value="GINS_Psf3_sf"/>
</dbReference>
<keyword evidence="3" id="KW-1185">Reference proteome</keyword>
<accession>A0A7J7KZI4</accession>
<dbReference type="SUPFAM" id="SSF160059">
    <property type="entry name" value="PriA/YqbF domain"/>
    <property type="match status" value="1"/>
</dbReference>